<evidence type="ECO:0000256" key="2">
    <source>
        <dbReference type="SAM" id="SignalP"/>
    </source>
</evidence>
<evidence type="ECO:0000313" key="5">
    <source>
        <dbReference type="WBParaSite" id="MCOS_0000533301-mRNA-1"/>
    </source>
</evidence>
<dbReference type="Proteomes" id="UP000267029">
    <property type="component" value="Unassembled WGS sequence"/>
</dbReference>
<sequence>MSNKITVYCLLTLILSFAYSWSPHNLFTWSSDKSSHVTYTHRLLINRPVQIPCFKSTDTPPDHSHLNSTIYWSHRGFKLTATESPFLSAYWDDLGTLIISCILPRQINLWCHYRGPNVSSLFVHRIDFTEATFTQTIFAVDINASLTTNLSKAYQEFLYSQKSNCGVQLQGGGLAVLKGAPNIDLTRAVYQKRVVLEAALDACEAGFDCLGVSLDFFECWVNMVRKTALYSIDFSIMHTVDVGVFVNDDGFALDTQIQKTISRVVMAVKRTKPGMVSSGFGRMKKADVSLELTVQNRTVRTCLGVAGKPHRSFKGECVLCPAGSFSRVDITLPPPPEESLDMQSGDLDSNQEFLENVMWPYADSRPSCRPCPACSYAETLGRPSCLPCPAWHSTPIYGSIPGEGGEWIDSVCPRKGRRHVLLNDFVKETFGYEPVGKWFEGLSELTRVSIYVVALVVSTFGILAAIVIVYRCIDVAGMLSAAARELRPLYLEAALVLQTMRRIEQGRRARAVARLRQLLKENPNRSRVR</sequence>
<keyword evidence="1" id="KW-1133">Transmembrane helix</keyword>
<name>A0A0R3UEC2_MESCO</name>
<evidence type="ECO:0000256" key="1">
    <source>
        <dbReference type="SAM" id="Phobius"/>
    </source>
</evidence>
<evidence type="ECO:0000313" key="3">
    <source>
        <dbReference type="EMBL" id="VDD79331.1"/>
    </source>
</evidence>
<evidence type="ECO:0000313" key="4">
    <source>
        <dbReference type="Proteomes" id="UP000267029"/>
    </source>
</evidence>
<accession>A0A0R3UEC2</accession>
<feature type="signal peptide" evidence="2">
    <location>
        <begin position="1"/>
        <end position="20"/>
    </location>
</feature>
<dbReference type="EMBL" id="UXSR01005190">
    <property type="protein sequence ID" value="VDD79331.1"/>
    <property type="molecule type" value="Genomic_DNA"/>
</dbReference>
<keyword evidence="2" id="KW-0732">Signal</keyword>
<reference evidence="5" key="1">
    <citation type="submission" date="2017-02" db="UniProtKB">
        <authorList>
            <consortium name="WormBaseParasite"/>
        </authorList>
    </citation>
    <scope>IDENTIFICATION</scope>
</reference>
<reference evidence="3 4" key="2">
    <citation type="submission" date="2018-10" db="EMBL/GenBank/DDBJ databases">
        <authorList>
            <consortium name="Pathogen Informatics"/>
        </authorList>
    </citation>
    <scope>NUCLEOTIDE SEQUENCE [LARGE SCALE GENOMIC DNA]</scope>
</reference>
<keyword evidence="4" id="KW-1185">Reference proteome</keyword>
<gene>
    <name evidence="3" type="ORF">MCOS_LOCUS5334</name>
</gene>
<proteinExistence type="predicted"/>
<protein>
    <submittedName>
        <fullName evidence="5">Ephrin_rec_like domain-containing protein</fullName>
    </submittedName>
</protein>
<feature type="chain" id="PRO_5043132254" evidence="2">
    <location>
        <begin position="21"/>
        <end position="529"/>
    </location>
</feature>
<keyword evidence="1" id="KW-0472">Membrane</keyword>
<keyword evidence="1" id="KW-0812">Transmembrane</keyword>
<feature type="transmembrane region" description="Helical" evidence="1">
    <location>
        <begin position="448"/>
        <end position="470"/>
    </location>
</feature>
<organism evidence="5">
    <name type="scientific">Mesocestoides corti</name>
    <name type="common">Flatworm</name>
    <dbReference type="NCBI Taxonomy" id="53468"/>
    <lineage>
        <taxon>Eukaryota</taxon>
        <taxon>Metazoa</taxon>
        <taxon>Spiralia</taxon>
        <taxon>Lophotrochozoa</taxon>
        <taxon>Platyhelminthes</taxon>
        <taxon>Cestoda</taxon>
        <taxon>Eucestoda</taxon>
        <taxon>Cyclophyllidea</taxon>
        <taxon>Mesocestoididae</taxon>
        <taxon>Mesocestoides</taxon>
    </lineage>
</organism>
<dbReference type="WBParaSite" id="MCOS_0000533301-mRNA-1">
    <property type="protein sequence ID" value="MCOS_0000533301-mRNA-1"/>
    <property type="gene ID" value="MCOS_0000533301"/>
</dbReference>
<dbReference type="OrthoDB" id="6246318at2759"/>
<dbReference type="AlphaFoldDB" id="A0A0R3UEC2"/>